<proteinExistence type="predicted"/>
<evidence type="ECO:0000313" key="1">
    <source>
        <dbReference type="EMBL" id="GCL37774.1"/>
    </source>
</evidence>
<keyword evidence="2" id="KW-1185">Reference proteome</keyword>
<dbReference type="Proteomes" id="UP000300142">
    <property type="component" value="Unassembled WGS sequence"/>
</dbReference>
<accession>A0A480A6A1</accession>
<dbReference type="AlphaFoldDB" id="A0A480A6A1"/>
<dbReference type="EMBL" id="BJCE01000096">
    <property type="protein sequence ID" value="GCL37774.1"/>
    <property type="molecule type" value="Genomic_DNA"/>
</dbReference>
<organism evidence="1 2">
    <name type="scientific">Sphaerospermopsis reniformis</name>
    <dbReference type="NCBI Taxonomy" id="531300"/>
    <lineage>
        <taxon>Bacteria</taxon>
        <taxon>Bacillati</taxon>
        <taxon>Cyanobacteriota</taxon>
        <taxon>Cyanophyceae</taxon>
        <taxon>Nostocales</taxon>
        <taxon>Aphanizomenonaceae</taxon>
        <taxon>Sphaerospermopsis</taxon>
    </lineage>
</organism>
<name>A0A480A6A1_9CYAN</name>
<reference evidence="2" key="1">
    <citation type="submission" date="2019-02" db="EMBL/GenBank/DDBJ databases">
        <title>Draft genome sequence of Sphaerospermopsis reniformis NIES-1949.</title>
        <authorList>
            <person name="Yamaguchi H."/>
            <person name="Suzuki S."/>
            <person name="Kawachi M."/>
        </authorList>
    </citation>
    <scope>NUCLEOTIDE SEQUENCE [LARGE SCALE GENOMIC DNA]</scope>
    <source>
        <strain evidence="2">NIES-1949</strain>
    </source>
</reference>
<sequence length="114" mass="13660">MNCPYEWVSGYAYLIFGQIYLNDLRISRIRFNDGWLFLKAFFVRIRITRIIGFTGCYLMMVRYAQVMEGMNHHHRRCSRRVETKDTKGRGFREIFCFHPVHPLILDISTTSVIF</sequence>
<evidence type="ECO:0000313" key="2">
    <source>
        <dbReference type="Proteomes" id="UP000300142"/>
    </source>
</evidence>
<gene>
    <name evidence="1" type="ORF">SR1949_28860</name>
</gene>
<protein>
    <submittedName>
        <fullName evidence="1">Uncharacterized protein</fullName>
    </submittedName>
</protein>
<comment type="caution">
    <text evidence="1">The sequence shown here is derived from an EMBL/GenBank/DDBJ whole genome shotgun (WGS) entry which is preliminary data.</text>
</comment>